<accession>A0A4S2MA39</accession>
<dbReference type="InterPro" id="IPR011029">
    <property type="entry name" value="DEATH-like_dom_sf"/>
</dbReference>
<sequence>MSIIETEKQTDGEVVEKGSNKENLDTEVSTEGLDSAKDFSENKEQQLEESVQPNVEDKPETLLTTAPDREPVSIQSVTDTVMENLPNLEDLCLDNLDELLQRFRETFEGALSMSESYAKDYTEKALAMESALSALAAYNKKALEQLGKLTLDAVKSKESSNIPADEAELKLGEAFVEKAKLLVETAGKQLEYSKQLGAITRPLTSWRLDASKAVWEAQSALKMAEKQYDDIKQRAQLRRPTQAQIPRMTTEPKQEESYQRPPQEEPVLDTGKSAEPDSTLQTQQPLLDQSQRRERGSRPIDQERQPIKFWPKHVYTDKHGEEICYIRAPSDCLVKKDEIECRFSETGALWPKIAGHSEFIGPLVSIILLEDTENIIWSDEPWIVGVPNKYIKATSKESVIFTIESGPNGVPELEMDPTKVPTKDLVSWVERQTTEVVSDGRHYLECRVRRLSPVTLAPCARIRKDSAEIGPLGGRLISVTEPKVALYIPESAVKVSLPFTLQVKQMDHRQLSFVKAQNELLMKEFLTCSPLVYLTSARKTTFKPVHISFPIPEQTPPQRSNVDPSILNRVRYDNHCERSMLSEDGTGSTGYKSSEATVFNNFQKSLLLAQLISGQRKEVSAVVIMQNSEKTGDNWTVCEDAELVDTVDGVVTFSLQKIESCRFLVLKLSRMIDSETLSHCATLIEEGLSKSLVRIALLQHLKYPHQLCLICGQQDQLDADIKALNEEAYHEVEKPYGPVLLKEGQKMDIFIRPNLRLVGSEKNSSQKKLTMKISLASISPNLNKFVVEAIDQSAQVGFDKHHGVVDIYCEKDVCIPISPERNKQAGVQSGPLTINTPSKTKKPRYRIIQEPVRLVRLVVSLPKAPTTNPTPWNQSDFDFKPKDVVTHSYLKDLAKKLPGDSWQRLGSALDMSRGRLQVVSAKVGEAAEPLALAMLTSWIKTLPISADRFAILYRALQVIGQFDLAAELYSAGCSVNEDQDSVDSSPRKSVR</sequence>
<feature type="compositionally biased region" description="Basic and acidic residues" evidence="1">
    <location>
        <begin position="1"/>
        <end position="24"/>
    </location>
</feature>
<dbReference type="GO" id="GO:0007165">
    <property type="term" value="P:signal transduction"/>
    <property type="evidence" value="ECO:0007669"/>
    <property type="project" value="InterPro"/>
</dbReference>
<dbReference type="AlphaFoldDB" id="A0A4S2MA39"/>
<feature type="region of interest" description="Disordered" evidence="1">
    <location>
        <begin position="1"/>
        <end position="70"/>
    </location>
</feature>
<feature type="compositionally biased region" description="Basic and acidic residues" evidence="1">
    <location>
        <begin position="290"/>
        <end position="303"/>
    </location>
</feature>
<dbReference type="PANTHER" id="PTHR28336:SF4">
    <property type="entry name" value="DEATH DOMAIN-CONTAINING PROTEIN 1"/>
    <property type="match status" value="1"/>
</dbReference>
<feature type="compositionally biased region" description="Basic and acidic residues" evidence="1">
    <location>
        <begin position="34"/>
        <end position="46"/>
    </location>
</feature>
<dbReference type="Gene3D" id="1.10.533.10">
    <property type="entry name" value="Death Domain, Fas"/>
    <property type="match status" value="1"/>
</dbReference>
<keyword evidence="4" id="KW-1185">Reference proteome</keyword>
<dbReference type="PROSITE" id="PS50017">
    <property type="entry name" value="DEATH_DOMAIN"/>
    <property type="match status" value="1"/>
</dbReference>
<organism evidence="3 4">
    <name type="scientific">Opisthorchis felineus</name>
    <dbReference type="NCBI Taxonomy" id="147828"/>
    <lineage>
        <taxon>Eukaryota</taxon>
        <taxon>Metazoa</taxon>
        <taxon>Spiralia</taxon>
        <taxon>Lophotrochozoa</taxon>
        <taxon>Platyhelminthes</taxon>
        <taxon>Trematoda</taxon>
        <taxon>Digenea</taxon>
        <taxon>Opisthorchiida</taxon>
        <taxon>Opisthorchiata</taxon>
        <taxon>Opisthorchiidae</taxon>
        <taxon>Opisthorchis</taxon>
    </lineage>
</organism>
<dbReference type="SUPFAM" id="SSF47986">
    <property type="entry name" value="DEATH domain"/>
    <property type="match status" value="1"/>
</dbReference>
<dbReference type="OrthoDB" id="6118651at2759"/>
<dbReference type="Pfam" id="PF00531">
    <property type="entry name" value="Death"/>
    <property type="match status" value="1"/>
</dbReference>
<evidence type="ECO:0000256" key="1">
    <source>
        <dbReference type="SAM" id="MobiDB-lite"/>
    </source>
</evidence>
<dbReference type="Proteomes" id="UP000308267">
    <property type="component" value="Unassembled WGS sequence"/>
</dbReference>
<evidence type="ECO:0000313" key="3">
    <source>
        <dbReference type="EMBL" id="TGZ73305.1"/>
    </source>
</evidence>
<comment type="caution">
    <text evidence="3">The sequence shown here is derived from an EMBL/GenBank/DDBJ whole genome shotgun (WGS) entry which is preliminary data.</text>
</comment>
<reference evidence="3 4" key="1">
    <citation type="journal article" date="2019" name="BMC Genomics">
        <title>New insights from Opisthorchis felineus genome: update on genomics of the epidemiologically important liver flukes.</title>
        <authorList>
            <person name="Ershov N.I."/>
            <person name="Mordvinov V.A."/>
            <person name="Prokhortchouk E.B."/>
            <person name="Pakharukova M.Y."/>
            <person name="Gunbin K.V."/>
            <person name="Ustyantsev K."/>
            <person name="Genaev M.A."/>
            <person name="Blinov A.G."/>
            <person name="Mazur A."/>
            <person name="Boulygina E."/>
            <person name="Tsygankova S."/>
            <person name="Khrameeva E."/>
            <person name="Chekanov N."/>
            <person name="Fan G."/>
            <person name="Xiao A."/>
            <person name="Zhang H."/>
            <person name="Xu X."/>
            <person name="Yang H."/>
            <person name="Solovyev V."/>
            <person name="Lee S.M."/>
            <person name="Liu X."/>
            <person name="Afonnikov D.A."/>
            <person name="Skryabin K.G."/>
        </authorList>
    </citation>
    <scope>NUCLEOTIDE SEQUENCE [LARGE SCALE GENOMIC DNA]</scope>
    <source>
        <strain evidence="3">AK-0245</strain>
        <tissue evidence="3">Whole organism</tissue>
    </source>
</reference>
<dbReference type="PANTHER" id="PTHR28336">
    <property type="entry name" value="BA1-643"/>
    <property type="match status" value="1"/>
</dbReference>
<proteinExistence type="predicted"/>
<feature type="domain" description="Death" evidence="2">
    <location>
        <begin position="899"/>
        <end position="972"/>
    </location>
</feature>
<evidence type="ECO:0000313" key="4">
    <source>
        <dbReference type="Proteomes" id="UP000308267"/>
    </source>
</evidence>
<dbReference type="EMBL" id="SJOL01002848">
    <property type="protein sequence ID" value="TGZ73305.1"/>
    <property type="molecule type" value="Genomic_DNA"/>
</dbReference>
<feature type="region of interest" description="Disordered" evidence="1">
    <location>
        <begin position="235"/>
        <end position="303"/>
    </location>
</feature>
<dbReference type="InterPro" id="IPR000488">
    <property type="entry name" value="Death_dom"/>
</dbReference>
<protein>
    <recommendedName>
        <fullName evidence="2">Death domain-containing protein</fullName>
    </recommendedName>
</protein>
<dbReference type="Pfam" id="PF19011">
    <property type="entry name" value="DUF5740"/>
    <property type="match status" value="1"/>
</dbReference>
<name>A0A4S2MA39_OPIFE</name>
<dbReference type="InterPro" id="IPR043801">
    <property type="entry name" value="DUF5740"/>
</dbReference>
<feature type="compositionally biased region" description="Polar residues" evidence="1">
    <location>
        <begin position="276"/>
        <end position="289"/>
    </location>
</feature>
<dbReference type="Gene3D" id="2.60.220.30">
    <property type="match status" value="1"/>
</dbReference>
<gene>
    <name evidence="3" type="ORF">CRM22_001593</name>
</gene>
<evidence type="ECO:0000259" key="2">
    <source>
        <dbReference type="PROSITE" id="PS50017"/>
    </source>
</evidence>